<dbReference type="HAMAP" id="MF_02071">
    <property type="entry name" value="RlpA"/>
    <property type="match status" value="1"/>
</dbReference>
<dbReference type="Proteomes" id="UP000593737">
    <property type="component" value="Chromosome"/>
</dbReference>
<proteinExistence type="inferred from homology"/>
<evidence type="ECO:0000256" key="1">
    <source>
        <dbReference type="ARBA" id="ARBA00023239"/>
    </source>
</evidence>
<dbReference type="InterPro" id="IPR009009">
    <property type="entry name" value="RlpA-like_DPBB"/>
</dbReference>
<feature type="domain" description="RlpA-like protein double-psi beta-barrel" evidence="5">
    <location>
        <begin position="151"/>
        <end position="251"/>
    </location>
</feature>
<comment type="function">
    <text evidence="3">Lytic transglycosylase with a strong preference for naked glycan strands that lack stem peptides.</text>
</comment>
<organism evidence="6 7">
    <name type="scientific">Candidatus Nitrospira kreftii</name>
    <dbReference type="NCBI Taxonomy" id="2652173"/>
    <lineage>
        <taxon>Bacteria</taxon>
        <taxon>Pseudomonadati</taxon>
        <taxon>Nitrospirota</taxon>
        <taxon>Nitrospiria</taxon>
        <taxon>Nitrospirales</taxon>
        <taxon>Nitrospiraceae</taxon>
        <taxon>Nitrospira</taxon>
    </lineage>
</organism>
<reference evidence="6 7" key="1">
    <citation type="journal article" date="2020" name="ISME J.">
        <title>Enrichment and physiological characterization of a novel comammox Nitrospira indicates ammonium inhibition of complete nitrification.</title>
        <authorList>
            <person name="Sakoula D."/>
            <person name="Koch H."/>
            <person name="Frank J."/>
            <person name="Jetten M.S.M."/>
            <person name="van Kessel M.A.H.J."/>
            <person name="Lucker S."/>
        </authorList>
    </citation>
    <scope>NUCLEOTIDE SEQUENCE [LARGE SCALE GENOMIC DNA]</scope>
    <source>
        <strain evidence="6">Comreactor17</strain>
    </source>
</reference>
<dbReference type="GO" id="GO:0008932">
    <property type="term" value="F:lytic endotransglycosylase activity"/>
    <property type="evidence" value="ECO:0007669"/>
    <property type="project" value="UniProtKB-UniRule"/>
</dbReference>
<accession>A0A7S8J0Z0</accession>
<dbReference type="InterPro" id="IPR036908">
    <property type="entry name" value="RlpA-like_sf"/>
</dbReference>
<dbReference type="SUPFAM" id="SSF50685">
    <property type="entry name" value="Barwin-like endoglucanases"/>
    <property type="match status" value="1"/>
</dbReference>
<evidence type="ECO:0000259" key="5">
    <source>
        <dbReference type="Pfam" id="PF03330"/>
    </source>
</evidence>
<keyword evidence="2 3" id="KW-0961">Cell wall biogenesis/degradation</keyword>
<dbReference type="GO" id="GO:0071555">
    <property type="term" value="P:cell wall organization"/>
    <property type="evidence" value="ECO:0007669"/>
    <property type="project" value="UniProtKB-KW"/>
</dbReference>
<dbReference type="AlphaFoldDB" id="A0A7S8J0Z0"/>
<dbReference type="EC" id="4.2.2.-" evidence="3"/>
<comment type="similarity">
    <text evidence="3 4">Belongs to the RlpA family.</text>
</comment>
<dbReference type="KEGG" id="nkf:Nkreftii_003248"/>
<name>A0A7S8J0Z0_9BACT</name>
<dbReference type="InterPro" id="IPR012997">
    <property type="entry name" value="RplA"/>
</dbReference>
<protein>
    <recommendedName>
        <fullName evidence="3">Probable endolytic peptidoglycan transglycosylase RlpA</fullName>
        <ecNumber evidence="3">4.2.2.-</ecNumber>
    </recommendedName>
</protein>
<evidence type="ECO:0000256" key="4">
    <source>
        <dbReference type="RuleBase" id="RU003495"/>
    </source>
</evidence>
<keyword evidence="1 3" id="KW-0456">Lyase</keyword>
<evidence type="ECO:0000313" key="6">
    <source>
        <dbReference type="EMBL" id="QPD05474.1"/>
    </source>
</evidence>
<dbReference type="EMBL" id="CP047423">
    <property type="protein sequence ID" value="QPD05474.1"/>
    <property type="molecule type" value="Genomic_DNA"/>
</dbReference>
<dbReference type="PANTHER" id="PTHR34183">
    <property type="entry name" value="ENDOLYTIC PEPTIDOGLYCAN TRANSGLYCOSYLASE RLPA"/>
    <property type="match status" value="1"/>
</dbReference>
<dbReference type="InterPro" id="IPR034718">
    <property type="entry name" value="RlpA"/>
</dbReference>
<evidence type="ECO:0000256" key="2">
    <source>
        <dbReference type="ARBA" id="ARBA00023316"/>
    </source>
</evidence>
<dbReference type="Pfam" id="PF03330">
    <property type="entry name" value="DPBB_1"/>
    <property type="match status" value="1"/>
</dbReference>
<evidence type="ECO:0000256" key="3">
    <source>
        <dbReference type="HAMAP-Rule" id="MF_02071"/>
    </source>
</evidence>
<dbReference type="Gene3D" id="2.40.40.10">
    <property type="entry name" value="RlpA-like domain"/>
    <property type="match status" value="1"/>
</dbReference>
<dbReference type="PANTHER" id="PTHR34183:SF1">
    <property type="entry name" value="ENDOLYTIC PEPTIDOGLYCAN TRANSGLYCOSYLASE RLPA"/>
    <property type="match status" value="1"/>
</dbReference>
<dbReference type="GO" id="GO:0000270">
    <property type="term" value="P:peptidoglycan metabolic process"/>
    <property type="evidence" value="ECO:0007669"/>
    <property type="project" value="UniProtKB-UniRule"/>
</dbReference>
<dbReference type="CDD" id="cd22268">
    <property type="entry name" value="DPBB_RlpA-like"/>
    <property type="match status" value="1"/>
</dbReference>
<evidence type="ECO:0000313" key="7">
    <source>
        <dbReference type="Proteomes" id="UP000593737"/>
    </source>
</evidence>
<sequence>MKSPHSTVEEFCENLRASRFALPLLLLVTLLMLTSCSVIETSFSAIKTTFSAIKTGYRAVKKTVKGTIWVVRGTYQFTKATTKIVYQIGKFTFEVVRAPLEYPLMRDDIEAIDGLPVKEAIRLGRVKNAPYTVKGRQYVPMTLASAQTYEETGLASWYGEETRRQQGGHMTANGELFNPRALTAAHKYLPLPIHVQVTNLENGRSIVVRVNDRGPFSSDHNPDSGKRIIDLSRGAAEQLGFTEQGVAKVRVETIQLEET</sequence>
<gene>
    <name evidence="3" type="primary">rlpA</name>
    <name evidence="6" type="ORF">Nkreftii_003248</name>
</gene>
<dbReference type="NCBIfam" id="TIGR00413">
    <property type="entry name" value="rlpA"/>
    <property type="match status" value="1"/>
</dbReference>